<dbReference type="InterPro" id="IPR002156">
    <property type="entry name" value="RNaseH_domain"/>
</dbReference>
<reference evidence="2 3" key="1">
    <citation type="journal article" date="2020" name="bioRxiv">
        <title>Sequence and annotation of 42 cannabis genomes reveals extensive copy number variation in cannabinoid synthesis and pathogen resistance genes.</title>
        <authorList>
            <person name="Mckernan K.J."/>
            <person name="Helbert Y."/>
            <person name="Kane L.T."/>
            <person name="Ebling H."/>
            <person name="Zhang L."/>
            <person name="Liu B."/>
            <person name="Eaton Z."/>
            <person name="Mclaughlin S."/>
            <person name="Kingan S."/>
            <person name="Baybayan P."/>
            <person name="Concepcion G."/>
            <person name="Jordan M."/>
            <person name="Riva A."/>
            <person name="Barbazuk W."/>
            <person name="Harkins T."/>
        </authorList>
    </citation>
    <scope>NUCLEOTIDE SEQUENCE [LARGE SCALE GENOMIC DNA]</scope>
    <source>
        <strain evidence="3">cv. Jamaican Lion 4</strain>
        <tissue evidence="2">Leaf</tissue>
    </source>
</reference>
<organism evidence="2 3">
    <name type="scientific">Cannabis sativa</name>
    <name type="common">Hemp</name>
    <name type="synonym">Marijuana</name>
    <dbReference type="NCBI Taxonomy" id="3483"/>
    <lineage>
        <taxon>Eukaryota</taxon>
        <taxon>Viridiplantae</taxon>
        <taxon>Streptophyta</taxon>
        <taxon>Embryophyta</taxon>
        <taxon>Tracheophyta</taxon>
        <taxon>Spermatophyta</taxon>
        <taxon>Magnoliopsida</taxon>
        <taxon>eudicotyledons</taxon>
        <taxon>Gunneridae</taxon>
        <taxon>Pentapetalae</taxon>
        <taxon>rosids</taxon>
        <taxon>fabids</taxon>
        <taxon>Rosales</taxon>
        <taxon>Cannabaceae</taxon>
        <taxon>Cannabis</taxon>
    </lineage>
</organism>
<evidence type="ECO:0000313" key="2">
    <source>
        <dbReference type="EMBL" id="KAF4381251.1"/>
    </source>
</evidence>
<keyword evidence="3" id="KW-1185">Reference proteome</keyword>
<dbReference type="PANTHER" id="PTHR47723:SF19">
    <property type="entry name" value="POLYNUCLEOTIDYL TRANSFERASE, RIBONUCLEASE H-LIKE SUPERFAMILY PROTEIN"/>
    <property type="match status" value="1"/>
</dbReference>
<dbReference type="InterPro" id="IPR036397">
    <property type="entry name" value="RNaseH_sf"/>
</dbReference>
<dbReference type="InterPro" id="IPR012337">
    <property type="entry name" value="RNaseH-like_sf"/>
</dbReference>
<gene>
    <name evidence="2" type="ORF">G4B88_009579</name>
</gene>
<comment type="caution">
    <text evidence="2">The sequence shown here is derived from an EMBL/GenBank/DDBJ whole genome shotgun (WGS) entry which is preliminary data.</text>
</comment>
<sequence length="172" mass="19661">MRLFSRIRFQTQCEFNKRPKIIWIFIKHLRNSTRRRLNIPQTVMRWGSSTGLDGRVIAARASSRAGQMQPKAAEGWALLEGLRWCSDNGINIHHVEVDWKNLVTDLKSNEDILSSYGAIIHAIRQVLSSLPNVSLHHVRRQGNTGAHNLAQMALGLDNTWCWNSQDPYPLPL</sequence>
<dbReference type="GO" id="GO:0003676">
    <property type="term" value="F:nucleic acid binding"/>
    <property type="evidence" value="ECO:0007669"/>
    <property type="project" value="InterPro"/>
</dbReference>
<dbReference type="InterPro" id="IPR053151">
    <property type="entry name" value="RNase_H-like"/>
</dbReference>
<evidence type="ECO:0000313" key="3">
    <source>
        <dbReference type="Proteomes" id="UP000583929"/>
    </source>
</evidence>
<dbReference type="Pfam" id="PF13456">
    <property type="entry name" value="RVT_3"/>
    <property type="match status" value="1"/>
</dbReference>
<dbReference type="Proteomes" id="UP000583929">
    <property type="component" value="Unassembled WGS sequence"/>
</dbReference>
<accession>A0A7J6GE63</accession>
<dbReference type="EMBL" id="JAATIQ010000112">
    <property type="protein sequence ID" value="KAF4381251.1"/>
    <property type="molecule type" value="Genomic_DNA"/>
</dbReference>
<evidence type="ECO:0000259" key="1">
    <source>
        <dbReference type="Pfam" id="PF13456"/>
    </source>
</evidence>
<dbReference type="SUPFAM" id="SSF53098">
    <property type="entry name" value="Ribonuclease H-like"/>
    <property type="match status" value="1"/>
</dbReference>
<name>A0A7J6GE63_CANSA</name>
<dbReference type="Gene3D" id="3.30.420.10">
    <property type="entry name" value="Ribonuclease H-like superfamily/Ribonuclease H"/>
    <property type="match status" value="1"/>
</dbReference>
<proteinExistence type="predicted"/>
<feature type="domain" description="RNase H type-1" evidence="1">
    <location>
        <begin position="54"/>
        <end position="153"/>
    </location>
</feature>
<dbReference type="CDD" id="cd06222">
    <property type="entry name" value="RNase_H_like"/>
    <property type="match status" value="1"/>
</dbReference>
<dbReference type="GO" id="GO:0004523">
    <property type="term" value="F:RNA-DNA hybrid ribonuclease activity"/>
    <property type="evidence" value="ECO:0007669"/>
    <property type="project" value="InterPro"/>
</dbReference>
<protein>
    <recommendedName>
        <fullName evidence="1">RNase H type-1 domain-containing protein</fullName>
    </recommendedName>
</protein>
<dbReference type="AlphaFoldDB" id="A0A7J6GE63"/>
<dbReference type="InterPro" id="IPR044730">
    <property type="entry name" value="RNase_H-like_dom_plant"/>
</dbReference>
<dbReference type="PANTHER" id="PTHR47723">
    <property type="entry name" value="OS05G0353850 PROTEIN"/>
    <property type="match status" value="1"/>
</dbReference>